<evidence type="ECO:0000256" key="4">
    <source>
        <dbReference type="ARBA" id="ARBA00022777"/>
    </source>
</evidence>
<keyword evidence="4 9" id="KW-0418">Kinase</keyword>
<evidence type="ECO:0000313" key="9">
    <source>
        <dbReference type="RefSeq" id="XP_018320928.1"/>
    </source>
</evidence>
<dbReference type="GO" id="GO:0005737">
    <property type="term" value="C:cytoplasm"/>
    <property type="evidence" value="ECO:0007669"/>
    <property type="project" value="TreeGrafter"/>
</dbReference>
<evidence type="ECO:0000256" key="5">
    <source>
        <dbReference type="ARBA" id="ARBA00022840"/>
    </source>
</evidence>
<evidence type="ECO:0000256" key="6">
    <source>
        <dbReference type="SAM" id="MobiDB-lite"/>
    </source>
</evidence>
<dbReference type="RefSeq" id="XP_018320928.1">
    <property type="nucleotide sequence ID" value="XM_018465426.2"/>
</dbReference>
<name>A0A1W4WLD1_AGRPL</name>
<dbReference type="GO" id="GO:0007059">
    <property type="term" value="P:chromosome segregation"/>
    <property type="evidence" value="ECO:0007669"/>
    <property type="project" value="TreeGrafter"/>
</dbReference>
<dbReference type="EC" id="2.7.11.1" evidence="1"/>
<dbReference type="Gene3D" id="3.30.200.20">
    <property type="entry name" value="Phosphorylase Kinase, domain 1"/>
    <property type="match status" value="1"/>
</dbReference>
<dbReference type="Gene3D" id="1.10.510.10">
    <property type="entry name" value="Transferase(Phosphotransferase) domain 1"/>
    <property type="match status" value="1"/>
</dbReference>
<dbReference type="GeneID" id="108734039"/>
<dbReference type="AlphaFoldDB" id="A0A1W4WLD1"/>
<dbReference type="GO" id="GO:0005524">
    <property type="term" value="F:ATP binding"/>
    <property type="evidence" value="ECO:0007669"/>
    <property type="project" value="UniProtKB-KW"/>
</dbReference>
<dbReference type="SUPFAM" id="SSF56112">
    <property type="entry name" value="Protein kinase-like (PK-like)"/>
    <property type="match status" value="1"/>
</dbReference>
<keyword evidence="5" id="KW-0067">ATP-binding</keyword>
<dbReference type="PANTHER" id="PTHR43671">
    <property type="entry name" value="SERINE/THREONINE-PROTEIN KINASE NEK"/>
    <property type="match status" value="1"/>
</dbReference>
<reference evidence="9" key="1">
    <citation type="submission" date="2025-08" db="UniProtKB">
        <authorList>
            <consortium name="RefSeq"/>
        </authorList>
    </citation>
    <scope>IDENTIFICATION</scope>
    <source>
        <tissue evidence="9">Entire body</tissue>
    </source>
</reference>
<dbReference type="GO" id="GO:0004674">
    <property type="term" value="F:protein serine/threonine kinase activity"/>
    <property type="evidence" value="ECO:0007669"/>
    <property type="project" value="UniProtKB-EC"/>
</dbReference>
<evidence type="ECO:0000256" key="3">
    <source>
        <dbReference type="ARBA" id="ARBA00022741"/>
    </source>
</evidence>
<dbReference type="InterPro" id="IPR011009">
    <property type="entry name" value="Kinase-like_dom_sf"/>
</dbReference>
<feature type="region of interest" description="Disordered" evidence="6">
    <location>
        <begin position="473"/>
        <end position="493"/>
    </location>
</feature>
<dbReference type="InterPro" id="IPR050660">
    <property type="entry name" value="NEK_Ser/Thr_kinase"/>
</dbReference>
<evidence type="ECO:0000259" key="7">
    <source>
        <dbReference type="SMART" id="SM00220"/>
    </source>
</evidence>
<dbReference type="SMART" id="SM00220">
    <property type="entry name" value="S_TKc"/>
    <property type="match status" value="1"/>
</dbReference>
<dbReference type="InterPro" id="IPR000719">
    <property type="entry name" value="Prot_kinase_dom"/>
</dbReference>
<protein>
    <recommendedName>
        <fullName evidence="1">non-specific serine/threonine protein kinase</fullName>
        <ecNumber evidence="1">2.7.11.1</ecNumber>
    </recommendedName>
</protein>
<dbReference type="GO" id="GO:0005634">
    <property type="term" value="C:nucleus"/>
    <property type="evidence" value="ECO:0007669"/>
    <property type="project" value="TreeGrafter"/>
</dbReference>
<feature type="domain" description="Protein kinase" evidence="7">
    <location>
        <begin position="9"/>
        <end position="232"/>
    </location>
</feature>
<dbReference type="OrthoDB" id="248923at2759"/>
<gene>
    <name evidence="9" type="primary">LOC108734039</name>
</gene>
<dbReference type="STRING" id="224129.A0A1W4WLD1"/>
<dbReference type="GO" id="GO:0005813">
    <property type="term" value="C:centrosome"/>
    <property type="evidence" value="ECO:0007669"/>
    <property type="project" value="TreeGrafter"/>
</dbReference>
<dbReference type="Pfam" id="PF00069">
    <property type="entry name" value="Pkinase"/>
    <property type="match status" value="1"/>
</dbReference>
<dbReference type="KEGG" id="apln:108734039"/>
<proteinExistence type="predicted"/>
<keyword evidence="8" id="KW-1185">Reference proteome</keyword>
<evidence type="ECO:0000256" key="2">
    <source>
        <dbReference type="ARBA" id="ARBA00022679"/>
    </source>
</evidence>
<dbReference type="PANTHER" id="PTHR43671:SF13">
    <property type="entry name" value="SERINE_THREONINE-PROTEIN KINASE NEK2"/>
    <property type="match status" value="1"/>
</dbReference>
<keyword evidence="2" id="KW-0808">Transferase</keyword>
<evidence type="ECO:0000256" key="1">
    <source>
        <dbReference type="ARBA" id="ARBA00012513"/>
    </source>
</evidence>
<dbReference type="Proteomes" id="UP000192223">
    <property type="component" value="Unplaced"/>
</dbReference>
<dbReference type="InParanoid" id="A0A1W4WLD1"/>
<keyword evidence="3" id="KW-0547">Nucleotide-binding</keyword>
<accession>A0A1W4WLD1</accession>
<evidence type="ECO:0000313" key="8">
    <source>
        <dbReference type="Proteomes" id="UP000192223"/>
    </source>
</evidence>
<organism evidence="8 9">
    <name type="scientific">Agrilus planipennis</name>
    <name type="common">Emerald ash borer</name>
    <name type="synonym">Agrilus marcopoli</name>
    <dbReference type="NCBI Taxonomy" id="224129"/>
    <lineage>
        <taxon>Eukaryota</taxon>
        <taxon>Metazoa</taxon>
        <taxon>Ecdysozoa</taxon>
        <taxon>Arthropoda</taxon>
        <taxon>Hexapoda</taxon>
        <taxon>Insecta</taxon>
        <taxon>Pterygota</taxon>
        <taxon>Neoptera</taxon>
        <taxon>Endopterygota</taxon>
        <taxon>Coleoptera</taxon>
        <taxon>Polyphaga</taxon>
        <taxon>Elateriformia</taxon>
        <taxon>Buprestoidea</taxon>
        <taxon>Buprestidae</taxon>
        <taxon>Agrilinae</taxon>
        <taxon>Agrilus</taxon>
    </lineage>
</organism>
<sequence length="534" mass="62392">MLSNHLEDYEVLSILGEDTSSSCYKVKSKVTNDVYIWRAISCEDMSKEEIKSLLNKITHYQESEKSYSLNLKGHIHQKDPNIIYLITEYCSRGSLMDIIKYCQKNTKRICENFMWKLLYQLSCILKTISVEDVNKIHCGNTFVDSDDKIKIFTFEVKETQFNELLEPKVVLGHLVLSLCTLETDVKKQNCENMCNKILDNFSNELIEIISFILRKQTRSDEVVNAILCHPTVLLKSSKPPINKNFYEDIYQSKEKYDSKTIETKHNENVISERENFYNEKIRLQIENIKNRETYLKNQEQKLMEKEFELKRREKKVALLEKLSAEKYSRAELYLKTAKENRTSKVTVKDENVEIHNATDASFSADCGDTSILPTSSKFDLNKFKKPPAFTRTFSERHVRFKGHSPLKEKEYNRKGILRNSFMRESKHETNSSSEVVSWCTLSSESNSEKSLKFEGKEKKKSLFPSLTSKRKSFLKEKLPRSNSEEFKETGGDFSKTEVRPISWTEDSKKQAFELLKIMNSVKDKENIPIRHTKL</sequence>